<sequence length="102" mass="11917">MSGGWRGSNRRAELPSDWYSRGRPRILRRDRHVCQWRMAVGGICGEPANQVDHIGDCHDHRYENLQALCERHHKHKSAAKGNVSHRPLPNHFRRPERHPETS</sequence>
<organism evidence="2 3">
    <name type="scientific">Streptomonospora nanhaiensis</name>
    <dbReference type="NCBI Taxonomy" id="1323731"/>
    <lineage>
        <taxon>Bacteria</taxon>
        <taxon>Bacillati</taxon>
        <taxon>Actinomycetota</taxon>
        <taxon>Actinomycetes</taxon>
        <taxon>Streptosporangiales</taxon>
        <taxon>Nocardiopsidaceae</taxon>
        <taxon>Streptomonospora</taxon>
    </lineage>
</organism>
<dbReference type="EMBL" id="CP113264">
    <property type="protein sequence ID" value="WAE75650.1"/>
    <property type="molecule type" value="Genomic_DNA"/>
</dbReference>
<evidence type="ECO:0000313" key="3">
    <source>
        <dbReference type="Proteomes" id="UP001156498"/>
    </source>
</evidence>
<evidence type="ECO:0000313" key="2">
    <source>
        <dbReference type="EMBL" id="WAE75650.1"/>
    </source>
</evidence>
<protein>
    <recommendedName>
        <fullName evidence="4">HNH endonuclease</fullName>
    </recommendedName>
</protein>
<dbReference type="RefSeq" id="WP_267949419.1">
    <property type="nucleotide sequence ID" value="NZ_CP113264.1"/>
</dbReference>
<reference evidence="2 3" key="1">
    <citation type="journal article" date="2013" name="Int. J. Syst. Evol. Microbiol.">
        <title>Description of Streptomonospora sediminis sp. nov. and Streptomonospora nanhaiensis sp. nov., and reclassification of Nocardiopsis arabia Hozzein &amp; Goodfellow 2008 as Streptomonospora arabica comb. nov. and emended description of the genus Streptomonospora.</title>
        <authorList>
            <person name="Zhang D.F."/>
            <person name="Pan H.Q."/>
            <person name="He J."/>
            <person name="Zhang X.M."/>
            <person name="Zhang Y.G."/>
            <person name="Klenk H.P."/>
            <person name="Hu J.C."/>
            <person name="Li W.J."/>
        </authorList>
    </citation>
    <scope>NUCLEOTIDE SEQUENCE [LARGE SCALE GENOMIC DNA]</scope>
    <source>
        <strain evidence="2 3">12A09</strain>
    </source>
</reference>
<evidence type="ECO:0008006" key="4">
    <source>
        <dbReference type="Google" id="ProtNLM"/>
    </source>
</evidence>
<feature type="region of interest" description="Disordered" evidence="1">
    <location>
        <begin position="73"/>
        <end position="102"/>
    </location>
</feature>
<accession>A0ABY6YUW7</accession>
<proteinExistence type="predicted"/>
<gene>
    <name evidence="2" type="ORF">OUQ99_11465</name>
</gene>
<evidence type="ECO:0000256" key="1">
    <source>
        <dbReference type="SAM" id="MobiDB-lite"/>
    </source>
</evidence>
<dbReference type="Proteomes" id="UP001156498">
    <property type="component" value="Chromosome"/>
</dbReference>
<name>A0ABY6YUW7_9ACTN</name>
<feature type="region of interest" description="Disordered" evidence="1">
    <location>
        <begin position="1"/>
        <end position="21"/>
    </location>
</feature>
<keyword evidence="3" id="KW-1185">Reference proteome</keyword>